<dbReference type="RefSeq" id="WP_096237692.1">
    <property type="nucleotide sequence ID" value="NZ_CP023422.1"/>
</dbReference>
<sequence length="366" mass="40383">MKILIPILIFARSGGSRVLSELANEWVKSGNDVAFLCPDSSDAPYFPTIARILWVNDKGQIAAERNPLAKPSGRYHLQSLYAGLKAVGAEYELILANQSLTAWPVALASCGNARKAYYVQAYEAEYYVNMKTAKDLVLAAISALSYQLPLKRIVNAPVYFRYKNLRASDFVPPGMDLDIFKPLAVPRDIDSNETIIIGCIGRHEPEKGTIYVLQAFEQLAKLDPRFRLRVAYGNLPQGWQHEKCEVVVPKSDAELADYYRSVDILVSPGTVQHGAPHYPVLEALATGAAVVTTGYMGATEDTAWLVKNKDVQTIVERIQELVRDGAARRAKIAAGLLTAQAFSWKTVSAKMMAIFVRTLFGDNAKK</sequence>
<keyword evidence="2" id="KW-1185">Reference proteome</keyword>
<proteinExistence type="predicted"/>
<dbReference type="Proteomes" id="UP000218437">
    <property type="component" value="Chromosome"/>
</dbReference>
<organism evidence="1 2">
    <name type="scientific">Janthinobacterium svalbardensis</name>
    <dbReference type="NCBI Taxonomy" id="368607"/>
    <lineage>
        <taxon>Bacteria</taxon>
        <taxon>Pseudomonadati</taxon>
        <taxon>Pseudomonadota</taxon>
        <taxon>Betaproteobacteria</taxon>
        <taxon>Burkholderiales</taxon>
        <taxon>Oxalobacteraceae</taxon>
        <taxon>Janthinobacterium</taxon>
    </lineage>
</organism>
<accession>A0A290X1H2</accession>
<dbReference type="CDD" id="cd03801">
    <property type="entry name" value="GT4_PimA-like"/>
    <property type="match status" value="1"/>
</dbReference>
<dbReference type="Gene3D" id="3.40.50.11090">
    <property type="match status" value="1"/>
</dbReference>
<gene>
    <name evidence="1" type="ORF">CNX70_24625</name>
</gene>
<dbReference type="Pfam" id="PF13692">
    <property type="entry name" value="Glyco_trans_1_4"/>
    <property type="match status" value="1"/>
</dbReference>
<protein>
    <recommendedName>
        <fullName evidence="3">Glycosyl transferase family 1 domain-containing protein</fullName>
    </recommendedName>
</protein>
<dbReference type="AlphaFoldDB" id="A0A290X1H2"/>
<dbReference type="PANTHER" id="PTHR12526">
    <property type="entry name" value="GLYCOSYLTRANSFERASE"/>
    <property type="match status" value="1"/>
</dbReference>
<reference evidence="1 2" key="1">
    <citation type="submission" date="2017-09" db="EMBL/GenBank/DDBJ databases">
        <title>Complete genome sequence of Janthinobacterium svalbardensis PAMC 27463.</title>
        <authorList>
            <person name="Cho Y.-J."/>
            <person name="Cho A."/>
            <person name="Kim O.-S."/>
            <person name="Lee J.-I."/>
        </authorList>
    </citation>
    <scope>NUCLEOTIDE SEQUENCE [LARGE SCALE GENOMIC DNA]</scope>
    <source>
        <strain evidence="1 2">PAMC 27463</strain>
    </source>
</reference>
<dbReference type="PANTHER" id="PTHR12526:SF637">
    <property type="entry name" value="GLYCOSYLTRANSFERASE EPSF-RELATED"/>
    <property type="match status" value="1"/>
</dbReference>
<evidence type="ECO:0000313" key="2">
    <source>
        <dbReference type="Proteomes" id="UP000218437"/>
    </source>
</evidence>
<dbReference type="EMBL" id="CP023422">
    <property type="protein sequence ID" value="ATD62973.1"/>
    <property type="molecule type" value="Genomic_DNA"/>
</dbReference>
<dbReference type="KEGG" id="jsv:CNX70_24625"/>
<evidence type="ECO:0008006" key="3">
    <source>
        <dbReference type="Google" id="ProtNLM"/>
    </source>
</evidence>
<name>A0A290X1H2_9BURK</name>
<dbReference type="SUPFAM" id="SSF53756">
    <property type="entry name" value="UDP-Glycosyltransferase/glycogen phosphorylase"/>
    <property type="match status" value="1"/>
</dbReference>
<evidence type="ECO:0000313" key="1">
    <source>
        <dbReference type="EMBL" id="ATD62973.1"/>
    </source>
</evidence>
<dbReference type="Gene3D" id="3.40.50.2000">
    <property type="entry name" value="Glycogen Phosphorylase B"/>
    <property type="match status" value="1"/>
</dbReference>